<dbReference type="OrthoDB" id="269227at2759"/>
<dbReference type="PANTHER" id="PTHR11552:SF115">
    <property type="entry name" value="DEHYDROGENASE XPTC-RELATED"/>
    <property type="match status" value="1"/>
</dbReference>
<dbReference type="PIRSF" id="PIRSF000137">
    <property type="entry name" value="Alcohol_oxidase"/>
    <property type="match status" value="1"/>
</dbReference>
<evidence type="ECO:0000313" key="7">
    <source>
        <dbReference type="Proteomes" id="UP000030651"/>
    </source>
</evidence>
<dbReference type="GeneID" id="19268617"/>
<dbReference type="Pfam" id="PF05199">
    <property type="entry name" value="GMC_oxred_C"/>
    <property type="match status" value="1"/>
</dbReference>
<dbReference type="Gene3D" id="3.50.50.60">
    <property type="entry name" value="FAD/NAD(P)-binding domain"/>
    <property type="match status" value="1"/>
</dbReference>
<dbReference type="Pfam" id="PF00732">
    <property type="entry name" value="GMC_oxred_N"/>
    <property type="match status" value="1"/>
</dbReference>
<dbReference type="SUPFAM" id="SSF51905">
    <property type="entry name" value="FAD/NAD(P)-binding domain"/>
    <property type="match status" value="1"/>
</dbReference>
<dbReference type="eggNOG" id="KOG1238">
    <property type="taxonomic scope" value="Eukaryota"/>
</dbReference>
<feature type="signal peptide" evidence="4">
    <location>
        <begin position="1"/>
        <end position="22"/>
    </location>
</feature>
<evidence type="ECO:0000313" key="6">
    <source>
        <dbReference type="EMBL" id="ETS85579.1"/>
    </source>
</evidence>
<accession>W3XHV0</accession>
<feature type="binding site" evidence="2">
    <location>
        <begin position="126"/>
        <end position="129"/>
    </location>
    <ligand>
        <name>FAD</name>
        <dbReference type="ChEBI" id="CHEBI:57692"/>
    </ligand>
</feature>
<dbReference type="PROSITE" id="PS00623">
    <property type="entry name" value="GMC_OXRED_1"/>
    <property type="match status" value="1"/>
</dbReference>
<keyword evidence="7" id="KW-1185">Reference proteome</keyword>
<gene>
    <name evidence="6" type="ORF">PFICI_03604</name>
</gene>
<dbReference type="GO" id="GO:0016614">
    <property type="term" value="F:oxidoreductase activity, acting on CH-OH group of donors"/>
    <property type="evidence" value="ECO:0007669"/>
    <property type="project" value="InterPro"/>
</dbReference>
<dbReference type="GO" id="GO:0050660">
    <property type="term" value="F:flavin adenine dinucleotide binding"/>
    <property type="evidence" value="ECO:0007669"/>
    <property type="project" value="InterPro"/>
</dbReference>
<comment type="similarity">
    <text evidence="1 3">Belongs to the GMC oxidoreductase family.</text>
</comment>
<dbReference type="Gene3D" id="3.30.560.10">
    <property type="entry name" value="Glucose Oxidase, domain 3"/>
    <property type="match status" value="1"/>
</dbReference>
<feature type="chain" id="PRO_5004835111" description="Glucose-methanol-choline oxidoreductase N-terminal domain-containing protein" evidence="4">
    <location>
        <begin position="23"/>
        <end position="623"/>
    </location>
</feature>
<dbReference type="Proteomes" id="UP000030651">
    <property type="component" value="Unassembled WGS sequence"/>
</dbReference>
<dbReference type="AlphaFoldDB" id="W3XHV0"/>
<dbReference type="RefSeq" id="XP_007830376.1">
    <property type="nucleotide sequence ID" value="XM_007832185.1"/>
</dbReference>
<keyword evidence="3" id="KW-0285">Flavoprotein</keyword>
<name>W3XHV0_PESFW</name>
<dbReference type="InParanoid" id="W3XHV0"/>
<dbReference type="HOGENOM" id="CLU_002865_6_1_1"/>
<protein>
    <recommendedName>
        <fullName evidence="5">Glucose-methanol-choline oxidoreductase N-terminal domain-containing protein</fullName>
    </recommendedName>
</protein>
<dbReference type="PANTHER" id="PTHR11552">
    <property type="entry name" value="GLUCOSE-METHANOL-CHOLINE GMC OXIDOREDUCTASE"/>
    <property type="match status" value="1"/>
</dbReference>
<comment type="cofactor">
    <cofactor evidence="2">
        <name>FAD</name>
        <dbReference type="ChEBI" id="CHEBI:57692"/>
    </cofactor>
</comment>
<feature type="binding site" evidence="2">
    <location>
        <position position="118"/>
    </location>
    <ligand>
        <name>FAD</name>
        <dbReference type="ChEBI" id="CHEBI:57692"/>
    </ligand>
</feature>
<keyword evidence="4" id="KW-0732">Signal</keyword>
<organism evidence="6 7">
    <name type="scientific">Pestalotiopsis fici (strain W106-1 / CGMCC3.15140)</name>
    <dbReference type="NCBI Taxonomy" id="1229662"/>
    <lineage>
        <taxon>Eukaryota</taxon>
        <taxon>Fungi</taxon>
        <taxon>Dikarya</taxon>
        <taxon>Ascomycota</taxon>
        <taxon>Pezizomycotina</taxon>
        <taxon>Sordariomycetes</taxon>
        <taxon>Xylariomycetidae</taxon>
        <taxon>Amphisphaeriales</taxon>
        <taxon>Sporocadaceae</taxon>
        <taxon>Pestalotiopsis</taxon>
    </lineage>
</organism>
<dbReference type="EMBL" id="KI912110">
    <property type="protein sequence ID" value="ETS85579.1"/>
    <property type="molecule type" value="Genomic_DNA"/>
</dbReference>
<evidence type="ECO:0000256" key="2">
    <source>
        <dbReference type="PIRSR" id="PIRSR000137-2"/>
    </source>
</evidence>
<evidence type="ECO:0000256" key="4">
    <source>
        <dbReference type="SAM" id="SignalP"/>
    </source>
</evidence>
<dbReference type="OMA" id="SNAHQCC"/>
<dbReference type="InterPro" id="IPR007867">
    <property type="entry name" value="GMC_OxRtase_C"/>
</dbReference>
<dbReference type="InterPro" id="IPR000172">
    <property type="entry name" value="GMC_OxRdtase_N"/>
</dbReference>
<sequence length="623" mass="67580">MPKLNLLHTLSWAVSCLQLARGNTIPRHAVAIERRDVNAEYDFIIAGAGPAGLTVADRLTEDSSVSVLVIEAGPFDQYEDNVLIPGDYPPFQYFWPGLESEPQIGLDNISFSSVCGRVVGGGSAVNAMVYTRGGKEDYSAWVTLGNEGWAWDNMLPYFKKSENFTDPDPTYAAQANISYADDVHGHSGPVQGSYPSYHFPGSENWWRAALDANISQAPDPNGGDNKGAFYMSSFLDPVNGTRSYARINHYDRVKDARPNYHILADTTVAKVLFNGTAAIGVEYLPSAGGNVSQVTATKEVLLAAGGVHTPQVLQLSGIGPRARLESLGVKVLADLPGVGQNLQDHATLTISYNFTNNVTPNQGSLDTNATYRAEQLELYEQQRLGAFTIVHPLSTNIASVALCNATSDCQSIVDEIDSEDPALYLPSDIDSTVLDGYKKQFEITLGQLNSSSSPIGQIHWSTTTTATLYFVKPLSRGTININSTNPLANPVIDWRSMTNPADLDFTLALFRKHRDIFNQPSMRELGPIELSPFGEGIQDDDDIKAVLRQQINPSNAHQCCTAAMLPQDLGGVVDDQLRVYGVQGLRVIDISAWPMIISAAPTATIYGQGEKIADIIKTAYTLA</sequence>
<feature type="domain" description="Glucose-methanol-choline oxidoreductase N-terminal" evidence="5">
    <location>
        <begin position="116"/>
        <end position="139"/>
    </location>
</feature>
<proteinExistence type="inferred from homology"/>
<dbReference type="KEGG" id="pfy:PFICI_03604"/>
<reference evidence="7" key="1">
    <citation type="journal article" date="2015" name="BMC Genomics">
        <title>Genomic and transcriptomic analysis of the endophytic fungus Pestalotiopsis fici reveals its lifestyle and high potential for synthesis of natural products.</title>
        <authorList>
            <person name="Wang X."/>
            <person name="Zhang X."/>
            <person name="Liu L."/>
            <person name="Xiang M."/>
            <person name="Wang W."/>
            <person name="Sun X."/>
            <person name="Che Y."/>
            <person name="Guo L."/>
            <person name="Liu G."/>
            <person name="Guo L."/>
            <person name="Wang C."/>
            <person name="Yin W.B."/>
            <person name="Stadler M."/>
            <person name="Zhang X."/>
            <person name="Liu X."/>
        </authorList>
    </citation>
    <scope>NUCLEOTIDE SEQUENCE [LARGE SCALE GENOMIC DNA]</scope>
    <source>
        <strain evidence="7">W106-1 / CGMCC3.15140</strain>
    </source>
</reference>
<dbReference type="SUPFAM" id="SSF54373">
    <property type="entry name" value="FAD-linked reductases, C-terminal domain"/>
    <property type="match status" value="1"/>
</dbReference>
<keyword evidence="2 3" id="KW-0274">FAD</keyword>
<evidence type="ECO:0000259" key="5">
    <source>
        <dbReference type="PROSITE" id="PS00623"/>
    </source>
</evidence>
<dbReference type="InterPro" id="IPR012132">
    <property type="entry name" value="GMC_OxRdtase"/>
</dbReference>
<dbReference type="GO" id="GO:0044550">
    <property type="term" value="P:secondary metabolite biosynthetic process"/>
    <property type="evidence" value="ECO:0007669"/>
    <property type="project" value="TreeGrafter"/>
</dbReference>
<evidence type="ECO:0000256" key="3">
    <source>
        <dbReference type="RuleBase" id="RU003968"/>
    </source>
</evidence>
<dbReference type="PROSITE" id="PS51257">
    <property type="entry name" value="PROKAR_LIPOPROTEIN"/>
    <property type="match status" value="1"/>
</dbReference>
<dbReference type="InterPro" id="IPR036188">
    <property type="entry name" value="FAD/NAD-bd_sf"/>
</dbReference>
<evidence type="ECO:0000256" key="1">
    <source>
        <dbReference type="ARBA" id="ARBA00010790"/>
    </source>
</evidence>
<feature type="binding site" evidence="2">
    <location>
        <position position="268"/>
    </location>
    <ligand>
        <name>FAD</name>
        <dbReference type="ChEBI" id="CHEBI:57692"/>
    </ligand>
</feature>